<dbReference type="GO" id="GO:0042910">
    <property type="term" value="F:xenobiotic transmembrane transporter activity"/>
    <property type="evidence" value="ECO:0007669"/>
    <property type="project" value="InterPro"/>
</dbReference>
<feature type="non-terminal residue" evidence="7">
    <location>
        <position position="1"/>
    </location>
</feature>
<evidence type="ECO:0000313" key="8">
    <source>
        <dbReference type="Proteomes" id="UP000824106"/>
    </source>
</evidence>
<dbReference type="Pfam" id="PF01554">
    <property type="entry name" value="MatE"/>
    <property type="match status" value="2"/>
</dbReference>
<dbReference type="InterPro" id="IPR002528">
    <property type="entry name" value="MATE_fam"/>
</dbReference>
<evidence type="ECO:0000256" key="6">
    <source>
        <dbReference type="SAM" id="Phobius"/>
    </source>
</evidence>
<feature type="transmembrane region" description="Helical" evidence="6">
    <location>
        <begin position="307"/>
        <end position="325"/>
    </location>
</feature>
<evidence type="ECO:0000256" key="2">
    <source>
        <dbReference type="ARBA" id="ARBA00022475"/>
    </source>
</evidence>
<evidence type="ECO:0000313" key="7">
    <source>
        <dbReference type="EMBL" id="HIZ71012.1"/>
    </source>
</evidence>
<reference evidence="7" key="2">
    <citation type="submission" date="2021-04" db="EMBL/GenBank/DDBJ databases">
        <authorList>
            <person name="Gilroy R."/>
        </authorList>
    </citation>
    <scope>NUCLEOTIDE SEQUENCE</scope>
    <source>
        <strain evidence="7">CHK169-4300</strain>
    </source>
</reference>
<proteinExistence type="predicted"/>
<sequence>GFTLFKIPLLQWFGATKEILPLAIEYLDVMIIGIPLYIIGFSLMASIRSEGNPKRAAFILMISCLINIILDPIFIFVLNLGIKGAAIATVISYLFVFGYVCFYYTRGNSNLKLKWKLFKPDFMLIHSILLFGLSTALVQIMTAFVQVLFNRSFVYYGTPLSIGAFTTVTTITNLALMPAVGINQGSVPIIGYNYGQKQYARVKSTFILGSLAATTIFTIGFILIQLIPETLVQFFNSDQRLLASTVSGLKLYLFTSPLCGLATTGPNFFQSIGQSKLSIGLVILRQIILLIPLLLILPKFIGLNGVWLAQPITDLIISGICLYLIRKEFKHYPN</sequence>
<keyword evidence="4 6" id="KW-1133">Transmembrane helix</keyword>
<evidence type="ECO:0000256" key="4">
    <source>
        <dbReference type="ARBA" id="ARBA00022989"/>
    </source>
</evidence>
<feature type="transmembrane region" description="Helical" evidence="6">
    <location>
        <begin position="56"/>
        <end position="78"/>
    </location>
</feature>
<feature type="transmembrane region" description="Helical" evidence="6">
    <location>
        <begin position="153"/>
        <end position="176"/>
    </location>
</feature>
<protein>
    <submittedName>
        <fullName evidence="7">Polysaccharide biosynthesis C-terminal domain-containing protein</fullName>
    </submittedName>
</protein>
<organism evidence="7 8">
    <name type="scientific">Candidatus Atopostipes pullistercoris</name>
    <dbReference type="NCBI Taxonomy" id="2838467"/>
    <lineage>
        <taxon>Bacteria</taxon>
        <taxon>Bacillati</taxon>
        <taxon>Bacillota</taxon>
        <taxon>Bacilli</taxon>
        <taxon>Lactobacillales</taxon>
        <taxon>Carnobacteriaceae</taxon>
        <taxon>Atopostipes</taxon>
    </lineage>
</organism>
<keyword evidence="3 6" id="KW-0812">Transmembrane</keyword>
<dbReference type="PANTHER" id="PTHR43823:SF3">
    <property type="entry name" value="MULTIDRUG EXPORT PROTEIN MEPA"/>
    <property type="match status" value="1"/>
</dbReference>
<evidence type="ECO:0000256" key="5">
    <source>
        <dbReference type="ARBA" id="ARBA00023136"/>
    </source>
</evidence>
<dbReference type="PANTHER" id="PTHR43823">
    <property type="entry name" value="SPORULATION PROTEIN YKVU"/>
    <property type="match status" value="1"/>
</dbReference>
<dbReference type="GO" id="GO:0015297">
    <property type="term" value="F:antiporter activity"/>
    <property type="evidence" value="ECO:0007669"/>
    <property type="project" value="InterPro"/>
</dbReference>
<gene>
    <name evidence="7" type="ORF">H9808_04530</name>
</gene>
<feature type="transmembrane region" description="Helical" evidence="6">
    <location>
        <begin position="251"/>
        <end position="269"/>
    </location>
</feature>
<comment type="subcellular location">
    <subcellularLocation>
        <location evidence="1">Cell membrane</location>
        <topology evidence="1">Multi-pass membrane protein</topology>
    </subcellularLocation>
</comment>
<accession>A0A9D2G219</accession>
<dbReference type="EMBL" id="DXAZ01000062">
    <property type="protein sequence ID" value="HIZ71012.1"/>
    <property type="molecule type" value="Genomic_DNA"/>
</dbReference>
<feature type="transmembrane region" description="Helical" evidence="6">
    <location>
        <begin position="84"/>
        <end position="104"/>
    </location>
</feature>
<name>A0A9D2G219_9LACT</name>
<reference evidence="7" key="1">
    <citation type="journal article" date="2021" name="PeerJ">
        <title>Extensive microbial diversity within the chicken gut microbiome revealed by metagenomics and culture.</title>
        <authorList>
            <person name="Gilroy R."/>
            <person name="Ravi A."/>
            <person name="Getino M."/>
            <person name="Pursley I."/>
            <person name="Horton D.L."/>
            <person name="Alikhan N.F."/>
            <person name="Baker D."/>
            <person name="Gharbi K."/>
            <person name="Hall N."/>
            <person name="Watson M."/>
            <person name="Adriaenssens E.M."/>
            <person name="Foster-Nyarko E."/>
            <person name="Jarju S."/>
            <person name="Secka A."/>
            <person name="Antonio M."/>
            <person name="Oren A."/>
            <person name="Chaudhuri R.R."/>
            <person name="La Ragione R."/>
            <person name="Hildebrand F."/>
            <person name="Pallen M.J."/>
        </authorList>
    </citation>
    <scope>NUCLEOTIDE SEQUENCE</scope>
    <source>
        <strain evidence="7">CHK169-4300</strain>
    </source>
</reference>
<dbReference type="AlphaFoldDB" id="A0A9D2G219"/>
<dbReference type="Proteomes" id="UP000824106">
    <property type="component" value="Unassembled WGS sequence"/>
</dbReference>
<comment type="caution">
    <text evidence="7">The sequence shown here is derived from an EMBL/GenBank/DDBJ whole genome shotgun (WGS) entry which is preliminary data.</text>
</comment>
<keyword evidence="5 6" id="KW-0472">Membrane</keyword>
<feature type="transmembrane region" description="Helical" evidence="6">
    <location>
        <begin position="20"/>
        <end position="44"/>
    </location>
</feature>
<feature type="transmembrane region" description="Helical" evidence="6">
    <location>
        <begin position="206"/>
        <end position="227"/>
    </location>
</feature>
<feature type="transmembrane region" description="Helical" evidence="6">
    <location>
        <begin position="124"/>
        <end position="147"/>
    </location>
</feature>
<evidence type="ECO:0000256" key="3">
    <source>
        <dbReference type="ARBA" id="ARBA00022692"/>
    </source>
</evidence>
<feature type="transmembrane region" description="Helical" evidence="6">
    <location>
        <begin position="281"/>
        <end position="301"/>
    </location>
</feature>
<keyword evidence="2" id="KW-1003">Cell membrane</keyword>
<evidence type="ECO:0000256" key="1">
    <source>
        <dbReference type="ARBA" id="ARBA00004651"/>
    </source>
</evidence>
<dbReference type="GO" id="GO:0005886">
    <property type="term" value="C:plasma membrane"/>
    <property type="evidence" value="ECO:0007669"/>
    <property type="project" value="UniProtKB-SubCell"/>
</dbReference>
<dbReference type="InterPro" id="IPR051327">
    <property type="entry name" value="MATE_MepA_subfamily"/>
</dbReference>